<proteinExistence type="predicted"/>
<accession>A0AAW2LUH2</accession>
<sequence length="164" mass="18277">MSFAALSIEILKAAGERSGGSLNGVAFLLHSDFLGDPAATYASSTQHCSIDDAAPELKSFLRNWSGSFSGRTEKESTFSNLVRILKWGNSPNLSTGGPSRGRGLIWLKKAIPPWLEVRAKRESYWQSWNTICLRFSSEVWFSDRKCRFLDMNVPGLVSLMLQKK</sequence>
<evidence type="ECO:0000313" key="1">
    <source>
        <dbReference type="EMBL" id="KAL0322800.1"/>
    </source>
</evidence>
<comment type="caution">
    <text evidence="1">The sequence shown here is derived from an EMBL/GenBank/DDBJ whole genome shotgun (WGS) entry which is preliminary data.</text>
</comment>
<dbReference type="PANTHER" id="PTHR36024">
    <property type="entry name" value="ANKYRIN REPEAT PROTEIN SKIP35"/>
    <property type="match status" value="1"/>
</dbReference>
<name>A0AAW2LUH2_9LAMI</name>
<dbReference type="AlphaFoldDB" id="A0AAW2LUH2"/>
<dbReference type="InterPro" id="IPR044956">
    <property type="entry name" value="SKIP35"/>
</dbReference>
<dbReference type="PANTHER" id="PTHR36024:SF1">
    <property type="entry name" value="OS11G0246900 PROTEIN"/>
    <property type="match status" value="1"/>
</dbReference>
<organism evidence="1">
    <name type="scientific">Sesamum angustifolium</name>
    <dbReference type="NCBI Taxonomy" id="2727405"/>
    <lineage>
        <taxon>Eukaryota</taxon>
        <taxon>Viridiplantae</taxon>
        <taxon>Streptophyta</taxon>
        <taxon>Embryophyta</taxon>
        <taxon>Tracheophyta</taxon>
        <taxon>Spermatophyta</taxon>
        <taxon>Magnoliopsida</taxon>
        <taxon>eudicotyledons</taxon>
        <taxon>Gunneridae</taxon>
        <taxon>Pentapetalae</taxon>
        <taxon>asterids</taxon>
        <taxon>lamiids</taxon>
        <taxon>Lamiales</taxon>
        <taxon>Pedaliaceae</taxon>
        <taxon>Sesamum</taxon>
    </lineage>
</organism>
<gene>
    <name evidence="1" type="ORF">Sangu_1899300</name>
</gene>
<dbReference type="EMBL" id="JACGWK010000012">
    <property type="protein sequence ID" value="KAL0322800.1"/>
    <property type="molecule type" value="Genomic_DNA"/>
</dbReference>
<reference evidence="1" key="2">
    <citation type="journal article" date="2024" name="Plant">
        <title>Genomic evolution and insights into agronomic trait innovations of Sesamum species.</title>
        <authorList>
            <person name="Miao H."/>
            <person name="Wang L."/>
            <person name="Qu L."/>
            <person name="Liu H."/>
            <person name="Sun Y."/>
            <person name="Le M."/>
            <person name="Wang Q."/>
            <person name="Wei S."/>
            <person name="Zheng Y."/>
            <person name="Lin W."/>
            <person name="Duan Y."/>
            <person name="Cao H."/>
            <person name="Xiong S."/>
            <person name="Wang X."/>
            <person name="Wei L."/>
            <person name="Li C."/>
            <person name="Ma Q."/>
            <person name="Ju M."/>
            <person name="Zhao R."/>
            <person name="Li G."/>
            <person name="Mu C."/>
            <person name="Tian Q."/>
            <person name="Mei H."/>
            <person name="Zhang T."/>
            <person name="Gao T."/>
            <person name="Zhang H."/>
        </authorList>
    </citation>
    <scope>NUCLEOTIDE SEQUENCE</scope>
    <source>
        <strain evidence="1">G01</strain>
    </source>
</reference>
<reference evidence="1" key="1">
    <citation type="submission" date="2020-06" db="EMBL/GenBank/DDBJ databases">
        <authorList>
            <person name="Li T."/>
            <person name="Hu X."/>
            <person name="Zhang T."/>
            <person name="Song X."/>
            <person name="Zhang H."/>
            <person name="Dai N."/>
            <person name="Sheng W."/>
            <person name="Hou X."/>
            <person name="Wei L."/>
        </authorList>
    </citation>
    <scope>NUCLEOTIDE SEQUENCE</scope>
    <source>
        <strain evidence="1">G01</strain>
        <tissue evidence="1">Leaf</tissue>
    </source>
</reference>
<protein>
    <submittedName>
        <fullName evidence="1">Ankyrin repeat protein SKIP35</fullName>
    </submittedName>
</protein>